<keyword evidence="2" id="KW-1185">Reference proteome</keyword>
<dbReference type="EMBL" id="MCGT01000020">
    <property type="protein sequence ID" value="ORX51641.1"/>
    <property type="molecule type" value="Genomic_DNA"/>
</dbReference>
<protein>
    <submittedName>
        <fullName evidence="1">Uncharacterized protein</fullName>
    </submittedName>
</protein>
<accession>A0A1X2GDZ7</accession>
<dbReference type="AlphaFoldDB" id="A0A1X2GDZ7"/>
<reference evidence="1 2" key="1">
    <citation type="submission" date="2016-07" db="EMBL/GenBank/DDBJ databases">
        <title>Pervasive Adenine N6-methylation of Active Genes in Fungi.</title>
        <authorList>
            <consortium name="DOE Joint Genome Institute"/>
            <person name="Mondo S.J."/>
            <person name="Dannebaum R.O."/>
            <person name="Kuo R.C."/>
            <person name="Labutti K."/>
            <person name="Haridas S."/>
            <person name="Kuo A."/>
            <person name="Salamov A."/>
            <person name="Ahrendt S.R."/>
            <person name="Lipzen A."/>
            <person name="Sullivan W."/>
            <person name="Andreopoulos W.B."/>
            <person name="Clum A."/>
            <person name="Lindquist E."/>
            <person name="Daum C."/>
            <person name="Ramamoorthy G.K."/>
            <person name="Gryganskyi A."/>
            <person name="Culley D."/>
            <person name="Magnuson J.K."/>
            <person name="James T.Y."/>
            <person name="O'Malley M.A."/>
            <person name="Stajich J.E."/>
            <person name="Spatafora J.W."/>
            <person name="Visel A."/>
            <person name="Grigoriev I.V."/>
        </authorList>
    </citation>
    <scope>NUCLEOTIDE SEQUENCE [LARGE SCALE GENOMIC DNA]</scope>
    <source>
        <strain evidence="1 2">NRRL 3301</strain>
    </source>
</reference>
<gene>
    <name evidence="1" type="ORF">DM01DRAFT_1081754</name>
</gene>
<evidence type="ECO:0000313" key="1">
    <source>
        <dbReference type="EMBL" id="ORX51641.1"/>
    </source>
</evidence>
<proteinExistence type="predicted"/>
<sequence length="260" mass="28947">MVSLVQAISALPSAASQQALTDGWLDLWTNERCELTITMPCLLKCLGAFACGSVVVKQMMKQLLQAGQESSAPDYLPRLLDMLILSDLPHGAKMLNVLLDQLSDPWIEPVVTHILDIVLVCIEELRLQTMEHRPHLGAMDTSDVTDSTKHDWSELDECLAAEGTKVVAIDARNINVLAYRVLRFLDLIVLDNVATQSPRRQQLRSSLLQQPMLYEPLAHFFSLDTTSPLAKATLARLLQSCLTLVKKENTPVIPIDPHFE</sequence>
<name>A0A1X2GDZ7_9FUNG</name>
<dbReference type="OrthoDB" id="2244892at2759"/>
<dbReference type="Proteomes" id="UP000242146">
    <property type="component" value="Unassembled WGS sequence"/>
</dbReference>
<evidence type="ECO:0000313" key="2">
    <source>
        <dbReference type="Proteomes" id="UP000242146"/>
    </source>
</evidence>
<comment type="caution">
    <text evidence="1">The sequence shown here is derived from an EMBL/GenBank/DDBJ whole genome shotgun (WGS) entry which is preliminary data.</text>
</comment>
<organism evidence="1 2">
    <name type="scientific">Hesseltinella vesiculosa</name>
    <dbReference type="NCBI Taxonomy" id="101127"/>
    <lineage>
        <taxon>Eukaryota</taxon>
        <taxon>Fungi</taxon>
        <taxon>Fungi incertae sedis</taxon>
        <taxon>Mucoromycota</taxon>
        <taxon>Mucoromycotina</taxon>
        <taxon>Mucoromycetes</taxon>
        <taxon>Mucorales</taxon>
        <taxon>Cunninghamellaceae</taxon>
        <taxon>Hesseltinella</taxon>
    </lineage>
</organism>